<keyword evidence="2 5" id="KW-0575">Peroxidase</keyword>
<organism evidence="6 7">
    <name type="scientific">[Clostridium] fimetarium</name>
    <dbReference type="NCBI Taxonomy" id="99656"/>
    <lineage>
        <taxon>Bacteria</taxon>
        <taxon>Bacillati</taxon>
        <taxon>Bacillota</taxon>
        <taxon>Clostridia</taxon>
        <taxon>Lachnospirales</taxon>
        <taxon>Lachnospiraceae</taxon>
    </lineage>
</organism>
<reference evidence="6 7" key="1">
    <citation type="submission" date="2016-10" db="EMBL/GenBank/DDBJ databases">
        <authorList>
            <person name="de Groot N.N."/>
        </authorList>
    </citation>
    <scope>NUCLEOTIDE SEQUENCE [LARGE SCALE GENOMIC DNA]</scope>
    <source>
        <strain evidence="6 7">DSM 9179</strain>
    </source>
</reference>
<evidence type="ECO:0000256" key="4">
    <source>
        <dbReference type="PIRSR" id="PIRSR000303-1"/>
    </source>
</evidence>
<proteinExistence type="inferred from homology"/>
<dbReference type="PIRSF" id="PIRSF000303">
    <property type="entry name" value="Glutathion_perox"/>
    <property type="match status" value="1"/>
</dbReference>
<dbReference type="GO" id="GO:0004601">
    <property type="term" value="F:peroxidase activity"/>
    <property type="evidence" value="ECO:0007669"/>
    <property type="project" value="UniProtKB-KW"/>
</dbReference>
<name>A0A1I0NT07_9FIRM</name>
<dbReference type="FunFam" id="3.40.30.10:FF:000010">
    <property type="entry name" value="Glutathione peroxidase"/>
    <property type="match status" value="1"/>
</dbReference>
<dbReference type="InterPro" id="IPR036249">
    <property type="entry name" value="Thioredoxin-like_sf"/>
</dbReference>
<keyword evidence="3 5" id="KW-0560">Oxidoreductase</keyword>
<evidence type="ECO:0000313" key="7">
    <source>
        <dbReference type="Proteomes" id="UP000199701"/>
    </source>
</evidence>
<dbReference type="PROSITE" id="PS51355">
    <property type="entry name" value="GLUTATHIONE_PEROXID_3"/>
    <property type="match status" value="1"/>
</dbReference>
<dbReference type="EMBL" id="FOJI01000003">
    <property type="protein sequence ID" value="SEW04699.1"/>
    <property type="molecule type" value="Genomic_DNA"/>
</dbReference>
<evidence type="ECO:0000256" key="2">
    <source>
        <dbReference type="ARBA" id="ARBA00022559"/>
    </source>
</evidence>
<dbReference type="SUPFAM" id="SSF52833">
    <property type="entry name" value="Thioredoxin-like"/>
    <property type="match status" value="1"/>
</dbReference>
<dbReference type="Proteomes" id="UP000199701">
    <property type="component" value="Unassembled WGS sequence"/>
</dbReference>
<dbReference type="InterPro" id="IPR029760">
    <property type="entry name" value="GPX_CS"/>
</dbReference>
<evidence type="ECO:0000313" key="6">
    <source>
        <dbReference type="EMBL" id="SEW04699.1"/>
    </source>
</evidence>
<evidence type="ECO:0000256" key="1">
    <source>
        <dbReference type="ARBA" id="ARBA00006926"/>
    </source>
</evidence>
<evidence type="ECO:0000256" key="5">
    <source>
        <dbReference type="RuleBase" id="RU000499"/>
    </source>
</evidence>
<dbReference type="PROSITE" id="PS00763">
    <property type="entry name" value="GLUTATHIONE_PEROXID_2"/>
    <property type="match status" value="1"/>
</dbReference>
<dbReference type="Pfam" id="PF00255">
    <property type="entry name" value="GSHPx"/>
    <property type="match status" value="1"/>
</dbReference>
<comment type="similarity">
    <text evidence="1 5">Belongs to the glutathione peroxidase family.</text>
</comment>
<dbReference type="GO" id="GO:0034599">
    <property type="term" value="P:cellular response to oxidative stress"/>
    <property type="evidence" value="ECO:0007669"/>
    <property type="project" value="TreeGrafter"/>
</dbReference>
<dbReference type="AlphaFoldDB" id="A0A1I0NT07"/>
<dbReference type="RefSeq" id="WP_092451634.1">
    <property type="nucleotide sequence ID" value="NZ_FOJI01000003.1"/>
</dbReference>
<protein>
    <recommendedName>
        <fullName evidence="5">Glutathione peroxidase</fullName>
    </recommendedName>
</protein>
<gene>
    <name evidence="6" type="ORF">SAMN05421659_103353</name>
</gene>
<keyword evidence="7" id="KW-1185">Reference proteome</keyword>
<dbReference type="OrthoDB" id="9809733at2"/>
<dbReference type="CDD" id="cd00340">
    <property type="entry name" value="GSH_Peroxidase"/>
    <property type="match status" value="1"/>
</dbReference>
<feature type="active site" evidence="4">
    <location>
        <position position="35"/>
    </location>
</feature>
<dbReference type="PRINTS" id="PR01011">
    <property type="entry name" value="GLUTPROXDASE"/>
</dbReference>
<dbReference type="Gene3D" id="3.40.30.10">
    <property type="entry name" value="Glutaredoxin"/>
    <property type="match status" value="1"/>
</dbReference>
<evidence type="ECO:0000256" key="3">
    <source>
        <dbReference type="ARBA" id="ARBA00023002"/>
    </source>
</evidence>
<sequence>MSIYDFDVMGQKDEVISLAQYRGKVILIINSATACGFTPQYDELQDMYEKFGEENLAILDFPCNQFGNQAQGTDQEIVSFCDSKYGITFPIFSKIEVNGENAAPLYKYLVKQKDFKGFDIDHPITPMLESMLSRINPDFKNEPDIKWNFTKFLIDRDGNVIDRFEPTDDINLIVEKVKELI</sequence>
<dbReference type="PANTHER" id="PTHR11592:SF78">
    <property type="entry name" value="GLUTATHIONE PEROXIDASE"/>
    <property type="match status" value="1"/>
</dbReference>
<dbReference type="PANTHER" id="PTHR11592">
    <property type="entry name" value="GLUTATHIONE PEROXIDASE"/>
    <property type="match status" value="1"/>
</dbReference>
<dbReference type="InterPro" id="IPR000889">
    <property type="entry name" value="Glutathione_peroxidase"/>
</dbReference>
<accession>A0A1I0NT07</accession>
<dbReference type="STRING" id="99656.SAMN05421659_103353"/>